<evidence type="ECO:0000313" key="3">
    <source>
        <dbReference type="Proteomes" id="UP000436468"/>
    </source>
</evidence>
<accession>A0A844T4U6</accession>
<evidence type="ECO:0000256" key="1">
    <source>
        <dbReference type="SAM" id="Coils"/>
    </source>
</evidence>
<dbReference type="EMBL" id="WQNF01000059">
    <property type="protein sequence ID" value="MVT71064.1"/>
    <property type="molecule type" value="Genomic_DNA"/>
</dbReference>
<dbReference type="AlphaFoldDB" id="A0A844T4U6"/>
<proteinExistence type="predicted"/>
<keyword evidence="3" id="KW-1185">Reference proteome</keyword>
<organism evidence="2 3">
    <name type="scientific">Bradyrhizobium pachyrhizi</name>
    <dbReference type="NCBI Taxonomy" id="280333"/>
    <lineage>
        <taxon>Bacteria</taxon>
        <taxon>Pseudomonadati</taxon>
        <taxon>Pseudomonadota</taxon>
        <taxon>Alphaproteobacteria</taxon>
        <taxon>Hyphomicrobiales</taxon>
        <taxon>Nitrobacteraceae</taxon>
        <taxon>Bradyrhizobium</taxon>
    </lineage>
</organism>
<dbReference type="Proteomes" id="UP000436468">
    <property type="component" value="Unassembled WGS sequence"/>
</dbReference>
<feature type="coiled-coil region" evidence="1">
    <location>
        <begin position="10"/>
        <end position="91"/>
    </location>
</feature>
<gene>
    <name evidence="2" type="ORF">GPL21_39160</name>
</gene>
<comment type="caution">
    <text evidence="2">The sequence shown here is derived from an EMBL/GenBank/DDBJ whole genome shotgun (WGS) entry which is preliminary data.</text>
</comment>
<sequence length="315" mass="34838">MNLPFTRGSVAKLEDALAKDVKALEVSEQELVKASADLKSPDVDLTDDDLKALISKRDLAEVRRDQARNRVNRSEQALSEARAAAEEKRRKDEIARVSALGEAAQKLMVTEVTAATKGLRKAMRAMAQAELEREILNHALPDDLKIPSFEVAVMDAPSVPRKEISRVRELHWINPFGGMPYGAEFARKIRDNGDGTATLSNPGGTYTSGHTTNIRQRRYFDKVVYSDWVPGRGVGSLARELSLPGLKGGPAGWNPMSYVSPQGVLSELDRVEAYTNNDPELEIKEELEAISPIFENLDDQRAWEAKQREANSEAA</sequence>
<reference evidence="2 3" key="1">
    <citation type="submission" date="2019-12" db="EMBL/GenBank/DDBJ databases">
        <title>Draft genome sequences Bradyrhizobium cajani AMBPC1010, Bradyrhizobium pachyrhizi AMBPC1040 and Bradyrhizobium yuanmingense ALSPC3051, three plant growth promoting strains isolated from nodules of Cajanus cajan L. in Dominican Republic.</title>
        <authorList>
            <person name="Flores-Felix J.D."/>
            <person name="Araujo J."/>
            <person name="Diaz-Alcantara C."/>
            <person name="Gonzalez-Andres F."/>
            <person name="Velazquez E."/>
        </authorList>
    </citation>
    <scope>NUCLEOTIDE SEQUENCE [LARGE SCALE GENOMIC DNA]</scope>
    <source>
        <strain evidence="2 3">1040</strain>
    </source>
</reference>
<name>A0A844T4U6_9BRAD</name>
<dbReference type="RefSeq" id="WP_157348707.1">
    <property type="nucleotide sequence ID" value="NZ_WQNF01000059.1"/>
</dbReference>
<keyword evidence="1" id="KW-0175">Coiled coil</keyword>
<protein>
    <submittedName>
        <fullName evidence="2">Uncharacterized protein</fullName>
    </submittedName>
</protein>
<evidence type="ECO:0000313" key="2">
    <source>
        <dbReference type="EMBL" id="MVT71064.1"/>
    </source>
</evidence>